<evidence type="ECO:0000256" key="2">
    <source>
        <dbReference type="SAM" id="Phobius"/>
    </source>
</evidence>
<feature type="transmembrane region" description="Helical" evidence="2">
    <location>
        <begin position="32"/>
        <end position="57"/>
    </location>
</feature>
<dbReference type="InterPro" id="IPR009339">
    <property type="entry name" value="DUF998"/>
</dbReference>
<reference evidence="3" key="2">
    <citation type="submission" date="2020-09" db="EMBL/GenBank/DDBJ databases">
        <authorList>
            <person name="Sun Q."/>
            <person name="Zhou Y."/>
        </authorList>
    </citation>
    <scope>NUCLEOTIDE SEQUENCE</scope>
    <source>
        <strain evidence="3">CGMCC 1.12827</strain>
    </source>
</reference>
<keyword evidence="2" id="KW-1133">Transmembrane helix</keyword>
<feature type="transmembrane region" description="Helical" evidence="2">
    <location>
        <begin position="109"/>
        <end position="127"/>
    </location>
</feature>
<dbReference type="Pfam" id="PF06197">
    <property type="entry name" value="DUF998"/>
    <property type="match status" value="1"/>
</dbReference>
<dbReference type="RefSeq" id="WP_188584668.1">
    <property type="nucleotide sequence ID" value="NZ_BMGC01000001.1"/>
</dbReference>
<keyword evidence="2" id="KW-0812">Transmembrane</keyword>
<evidence type="ECO:0000313" key="4">
    <source>
        <dbReference type="Proteomes" id="UP000621454"/>
    </source>
</evidence>
<feature type="transmembrane region" description="Helical" evidence="2">
    <location>
        <begin position="166"/>
        <end position="187"/>
    </location>
</feature>
<dbReference type="EMBL" id="BMGC01000001">
    <property type="protein sequence ID" value="GGB17258.1"/>
    <property type="molecule type" value="Genomic_DNA"/>
</dbReference>
<proteinExistence type="predicted"/>
<sequence length="251" mass="25836">MSMAGSGWGLLGSTGGARQLQQLSAGLSVRDWAVASAILAPIGLAAAALAAHVLLGAHSGYSPLRQTMSVMAADRPVTGIMTAGFVWSGLCLLLTGLGLRGVRRVSRSVLASSGLCAFVVAAFPVSWNSFPGMSAIHIAATSTAAVLLAIWPLTVSSRSAAVPFTFRPYAGVAVTLAMIGLLAWVLYEADQGGLLGLSERVVIFAEMIWPAIVVISGARWLRSRRTDPGPDGSPTPVAADAVGPALEQTRD</sequence>
<evidence type="ECO:0008006" key="5">
    <source>
        <dbReference type="Google" id="ProtNLM"/>
    </source>
</evidence>
<keyword evidence="4" id="KW-1185">Reference proteome</keyword>
<keyword evidence="2" id="KW-0472">Membrane</keyword>
<name>A0A916SWD7_9ACTN</name>
<protein>
    <recommendedName>
        <fullName evidence="5">DUF998 domain-containing protein</fullName>
    </recommendedName>
</protein>
<reference evidence="3" key="1">
    <citation type="journal article" date="2014" name="Int. J. Syst. Evol. Microbiol.">
        <title>Complete genome sequence of Corynebacterium casei LMG S-19264T (=DSM 44701T), isolated from a smear-ripened cheese.</title>
        <authorList>
            <consortium name="US DOE Joint Genome Institute (JGI-PGF)"/>
            <person name="Walter F."/>
            <person name="Albersmeier A."/>
            <person name="Kalinowski J."/>
            <person name="Ruckert C."/>
        </authorList>
    </citation>
    <scope>NUCLEOTIDE SEQUENCE</scope>
    <source>
        <strain evidence="3">CGMCC 1.12827</strain>
    </source>
</reference>
<feature type="transmembrane region" description="Helical" evidence="2">
    <location>
        <begin position="77"/>
        <end position="97"/>
    </location>
</feature>
<dbReference type="AlphaFoldDB" id="A0A916SWD7"/>
<accession>A0A916SWD7</accession>
<dbReference type="Proteomes" id="UP000621454">
    <property type="component" value="Unassembled WGS sequence"/>
</dbReference>
<feature type="transmembrane region" description="Helical" evidence="2">
    <location>
        <begin position="202"/>
        <end position="221"/>
    </location>
</feature>
<feature type="region of interest" description="Disordered" evidence="1">
    <location>
        <begin position="225"/>
        <end position="251"/>
    </location>
</feature>
<organism evidence="3 4">
    <name type="scientific">Gordonia jinhuaensis</name>
    <dbReference type="NCBI Taxonomy" id="1517702"/>
    <lineage>
        <taxon>Bacteria</taxon>
        <taxon>Bacillati</taxon>
        <taxon>Actinomycetota</taxon>
        <taxon>Actinomycetes</taxon>
        <taxon>Mycobacteriales</taxon>
        <taxon>Gordoniaceae</taxon>
        <taxon>Gordonia</taxon>
    </lineage>
</organism>
<gene>
    <name evidence="3" type="ORF">GCM10011489_01670</name>
</gene>
<comment type="caution">
    <text evidence="3">The sequence shown here is derived from an EMBL/GenBank/DDBJ whole genome shotgun (WGS) entry which is preliminary data.</text>
</comment>
<feature type="transmembrane region" description="Helical" evidence="2">
    <location>
        <begin position="133"/>
        <end position="154"/>
    </location>
</feature>
<evidence type="ECO:0000256" key="1">
    <source>
        <dbReference type="SAM" id="MobiDB-lite"/>
    </source>
</evidence>
<evidence type="ECO:0000313" key="3">
    <source>
        <dbReference type="EMBL" id="GGB17258.1"/>
    </source>
</evidence>